<proteinExistence type="predicted"/>
<dbReference type="PANTHER" id="PTHR45931">
    <property type="entry name" value="SI:CH211-59O9.10"/>
    <property type="match status" value="1"/>
</dbReference>
<dbReference type="GO" id="GO:0006511">
    <property type="term" value="P:ubiquitin-dependent protein catabolic process"/>
    <property type="evidence" value="ECO:0000318"/>
    <property type="project" value="GO_Central"/>
</dbReference>
<dbReference type="FunCoup" id="A0A1U7Z2A1">
    <property type="interactions" value="88"/>
</dbReference>
<dbReference type="SUPFAM" id="SSF57850">
    <property type="entry name" value="RING/U-box"/>
    <property type="match status" value="1"/>
</dbReference>
<dbReference type="InterPro" id="IPR013083">
    <property type="entry name" value="Znf_RING/FYVE/PHD"/>
</dbReference>
<name>A0A1U7Z2A1_NELNU</name>
<keyword evidence="7" id="KW-1185">Reference proteome</keyword>
<evidence type="ECO:0000313" key="7">
    <source>
        <dbReference type="Proteomes" id="UP000189703"/>
    </source>
</evidence>
<evidence type="ECO:0000313" key="8">
    <source>
        <dbReference type="RefSeq" id="XP_010244774.1"/>
    </source>
</evidence>
<gene>
    <name evidence="8" type="primary">LOC104588514</name>
</gene>
<dbReference type="InterPro" id="IPR051834">
    <property type="entry name" value="RING_finger_E3_ligase"/>
</dbReference>
<dbReference type="SMART" id="SM00184">
    <property type="entry name" value="RING"/>
    <property type="match status" value="1"/>
</dbReference>
<evidence type="ECO:0000256" key="1">
    <source>
        <dbReference type="ARBA" id="ARBA00022723"/>
    </source>
</evidence>
<dbReference type="RefSeq" id="XP_010244774.1">
    <property type="nucleotide sequence ID" value="XM_010246472.2"/>
</dbReference>
<dbReference type="PROSITE" id="PS50089">
    <property type="entry name" value="ZF_RING_2"/>
    <property type="match status" value="1"/>
</dbReference>
<evidence type="ECO:0000256" key="2">
    <source>
        <dbReference type="ARBA" id="ARBA00022771"/>
    </source>
</evidence>
<dbReference type="InterPro" id="IPR001841">
    <property type="entry name" value="Znf_RING"/>
</dbReference>
<organism evidence="7 8">
    <name type="scientific">Nelumbo nucifera</name>
    <name type="common">Sacred lotus</name>
    <dbReference type="NCBI Taxonomy" id="4432"/>
    <lineage>
        <taxon>Eukaryota</taxon>
        <taxon>Viridiplantae</taxon>
        <taxon>Streptophyta</taxon>
        <taxon>Embryophyta</taxon>
        <taxon>Tracheophyta</taxon>
        <taxon>Spermatophyta</taxon>
        <taxon>Magnoliopsida</taxon>
        <taxon>Proteales</taxon>
        <taxon>Nelumbonaceae</taxon>
        <taxon>Nelumbo</taxon>
    </lineage>
</organism>
<feature type="region of interest" description="Disordered" evidence="5">
    <location>
        <begin position="50"/>
        <end position="103"/>
    </location>
</feature>
<dbReference type="eggNOG" id="KOG0800">
    <property type="taxonomic scope" value="Eukaryota"/>
</dbReference>
<dbReference type="Pfam" id="PF13639">
    <property type="entry name" value="zf-RING_2"/>
    <property type="match status" value="1"/>
</dbReference>
<dbReference type="GO" id="GO:0008270">
    <property type="term" value="F:zinc ion binding"/>
    <property type="evidence" value="ECO:0007669"/>
    <property type="project" value="UniProtKB-KW"/>
</dbReference>
<sequence>MAGMLPGVECARRKRFHQGGSSAEPLGIAGHNRTRRTSFCLYTSSHETHLNSSSSLQRTKSNQSLLDEKLEGVAREAKERLDKKLRNPRKPERKRHDSKGSLKCEDGGHGLHSVIFESMQTERFGLKTGHSRKRFIWAMLGWKSSEQDQCVVCLEAFMAGQTLVHLPCAHRFHSRCLEPWLENNSHCPCCRMGILS</sequence>
<evidence type="ECO:0000259" key="6">
    <source>
        <dbReference type="PROSITE" id="PS50089"/>
    </source>
</evidence>
<dbReference type="Proteomes" id="UP000189703">
    <property type="component" value="Unplaced"/>
</dbReference>
<protein>
    <submittedName>
        <fullName evidence="8">Probable E3 ubiquitin-protein ligase RHY1A</fullName>
    </submittedName>
</protein>
<keyword evidence="1" id="KW-0479">Metal-binding</keyword>
<feature type="domain" description="RING-type" evidence="6">
    <location>
        <begin position="150"/>
        <end position="191"/>
    </location>
</feature>
<dbReference type="OMA" id="MELIHGW"/>
<reference evidence="8" key="1">
    <citation type="submission" date="2025-08" db="UniProtKB">
        <authorList>
            <consortium name="RefSeq"/>
        </authorList>
    </citation>
    <scope>IDENTIFICATION</scope>
</reference>
<dbReference type="GeneID" id="104588514"/>
<evidence type="ECO:0000256" key="3">
    <source>
        <dbReference type="ARBA" id="ARBA00022833"/>
    </source>
</evidence>
<dbReference type="OrthoDB" id="8062037at2759"/>
<accession>A0A1U7Z2A1</accession>
<evidence type="ECO:0000256" key="4">
    <source>
        <dbReference type="PROSITE-ProRule" id="PRU00175"/>
    </source>
</evidence>
<keyword evidence="3" id="KW-0862">Zinc</keyword>
<feature type="compositionally biased region" description="Basic and acidic residues" evidence="5">
    <location>
        <begin position="66"/>
        <end position="85"/>
    </location>
</feature>
<feature type="compositionally biased region" description="Basic and acidic residues" evidence="5">
    <location>
        <begin position="94"/>
        <end position="103"/>
    </location>
</feature>
<dbReference type="AlphaFoldDB" id="A0A1U7Z2A1"/>
<dbReference type="FunFam" id="3.30.40.10:FF:000611">
    <property type="entry name" value="Zinc finger family protein"/>
    <property type="match status" value="1"/>
</dbReference>
<dbReference type="GO" id="GO:0061630">
    <property type="term" value="F:ubiquitin protein ligase activity"/>
    <property type="evidence" value="ECO:0000318"/>
    <property type="project" value="GO_Central"/>
</dbReference>
<dbReference type="CDD" id="cd16454">
    <property type="entry name" value="RING-H2_PA-TM-RING"/>
    <property type="match status" value="1"/>
</dbReference>
<dbReference type="KEGG" id="nnu:104588514"/>
<keyword evidence="2 4" id="KW-0863">Zinc-finger</keyword>
<dbReference type="PANTHER" id="PTHR45931:SF3">
    <property type="entry name" value="RING ZINC FINGER-CONTAINING PROTEIN"/>
    <property type="match status" value="1"/>
</dbReference>
<dbReference type="InParanoid" id="A0A1U7Z2A1"/>
<dbReference type="Gene3D" id="3.30.40.10">
    <property type="entry name" value="Zinc/RING finger domain, C3HC4 (zinc finger)"/>
    <property type="match status" value="1"/>
</dbReference>
<evidence type="ECO:0000256" key="5">
    <source>
        <dbReference type="SAM" id="MobiDB-lite"/>
    </source>
</evidence>